<keyword evidence="10" id="KW-0234">DNA repair</keyword>
<dbReference type="AlphaFoldDB" id="A0A9N8VRZ4"/>
<evidence type="ECO:0000313" key="20">
    <source>
        <dbReference type="Proteomes" id="UP000789405"/>
    </source>
</evidence>
<feature type="domain" description="Uracil-DNA glycosylase-like" evidence="18">
    <location>
        <begin position="103"/>
        <end position="276"/>
    </location>
</feature>
<evidence type="ECO:0000256" key="7">
    <source>
        <dbReference type="ARBA" id="ARBA00023015"/>
    </source>
</evidence>
<dbReference type="InterPro" id="IPR036895">
    <property type="entry name" value="Uracil-DNA_glycosylase-like_sf"/>
</dbReference>
<dbReference type="OrthoDB" id="565731at2759"/>
<comment type="caution">
    <text evidence="19">The sequence shown here is derived from an EMBL/GenBank/DDBJ whole genome shotgun (WGS) entry which is preliminary data.</text>
</comment>
<dbReference type="Proteomes" id="UP000789405">
    <property type="component" value="Unassembled WGS sequence"/>
</dbReference>
<dbReference type="Gene3D" id="3.40.470.10">
    <property type="entry name" value="Uracil-DNA glycosylase-like domain"/>
    <property type="match status" value="1"/>
</dbReference>
<dbReference type="GO" id="GO:0006285">
    <property type="term" value="P:base-excision repair, AP site formation"/>
    <property type="evidence" value="ECO:0007669"/>
    <property type="project" value="InterPro"/>
</dbReference>
<gene>
    <name evidence="19" type="ORF">DERYTH_LOCUS1156</name>
</gene>
<dbReference type="GO" id="GO:0141016">
    <property type="term" value="F:G/T mismatch-specific thymine-DNA glycosylase activity"/>
    <property type="evidence" value="ECO:0007669"/>
    <property type="project" value="UniProtKB-EC"/>
</dbReference>
<evidence type="ECO:0000256" key="17">
    <source>
        <dbReference type="ARBA" id="ARBA00083221"/>
    </source>
</evidence>
<evidence type="ECO:0000256" key="1">
    <source>
        <dbReference type="ARBA" id="ARBA00004123"/>
    </source>
</evidence>
<proteinExistence type="inferred from homology"/>
<keyword evidence="8" id="KW-0010">Activator</keyword>
<evidence type="ECO:0000256" key="15">
    <source>
        <dbReference type="ARBA" id="ARBA00066769"/>
    </source>
</evidence>
<dbReference type="GO" id="GO:0004844">
    <property type="term" value="F:uracil DNA N-glycosylase activity"/>
    <property type="evidence" value="ECO:0007669"/>
    <property type="project" value="TreeGrafter"/>
</dbReference>
<evidence type="ECO:0000256" key="11">
    <source>
        <dbReference type="ARBA" id="ARBA00023242"/>
    </source>
</evidence>
<keyword evidence="2" id="KW-1017">Isopeptide bond</keyword>
<dbReference type="GO" id="GO:0005654">
    <property type="term" value="C:nucleoplasm"/>
    <property type="evidence" value="ECO:0007669"/>
    <property type="project" value="UniProtKB-ARBA"/>
</dbReference>
<evidence type="ECO:0000256" key="12">
    <source>
        <dbReference type="ARBA" id="ARBA00052915"/>
    </source>
</evidence>
<dbReference type="Pfam" id="PF03167">
    <property type="entry name" value="UDG"/>
    <property type="match status" value="1"/>
</dbReference>
<evidence type="ECO:0000256" key="6">
    <source>
        <dbReference type="ARBA" id="ARBA00022853"/>
    </source>
</evidence>
<dbReference type="GO" id="GO:0003677">
    <property type="term" value="F:DNA binding"/>
    <property type="evidence" value="ECO:0007669"/>
    <property type="project" value="UniProtKB-ARBA"/>
</dbReference>
<keyword evidence="6" id="KW-0156">Chromatin regulator</keyword>
<keyword evidence="11" id="KW-0539">Nucleus</keyword>
<dbReference type="CDD" id="cd10028">
    <property type="entry name" value="UDG-F2_TDG_MUG"/>
    <property type="match status" value="1"/>
</dbReference>
<evidence type="ECO:0000313" key="19">
    <source>
        <dbReference type="EMBL" id="CAG8464284.1"/>
    </source>
</evidence>
<dbReference type="EMBL" id="CAJVPY010000303">
    <property type="protein sequence ID" value="CAG8464284.1"/>
    <property type="molecule type" value="Genomic_DNA"/>
</dbReference>
<dbReference type="InterPro" id="IPR015637">
    <property type="entry name" value="MUG/TDG"/>
</dbReference>
<sequence>MLNKLHSVELILFKRTFKEFLSQYLYSPLNVATAAPKQSTITPSIVESRKKSTRKTAVKLKACSDTPYYKAKNNFRIKEIQSGDSQSSLVISDTEHKVLSVPDIIDFNLKVLFVGINPGKRSAETGHHFAHHSNHFYPCLVESGATNNEIVTYKDDKTLIKRFKIGIINVVNRYTRSSADLSTTELRDGIPSLLQKVKFYKPKILCFIGKCAFDAFEYAIQSNGIKKKSKNFGLQSYQIFWNDDDYERKDDYTKVFVIPSTSARVKHYQKSDKLKYFKGLKELMDQ</sequence>
<accession>A0A9N8VRZ4</accession>
<evidence type="ECO:0000256" key="14">
    <source>
        <dbReference type="ARBA" id="ARBA00064519"/>
    </source>
</evidence>
<evidence type="ECO:0000256" key="3">
    <source>
        <dbReference type="ARBA" id="ARBA00022763"/>
    </source>
</evidence>
<keyword evidence="9" id="KW-0804">Transcription</keyword>
<name>A0A9N8VRZ4_9GLOM</name>
<evidence type="ECO:0000256" key="8">
    <source>
        <dbReference type="ARBA" id="ARBA00023159"/>
    </source>
</evidence>
<comment type="similarity">
    <text evidence="13">Belongs to the uracil-DNA glycosylase (UDG) superfamily. TDG/mug family.</text>
</comment>
<evidence type="ECO:0000256" key="16">
    <source>
        <dbReference type="ARBA" id="ARBA00071248"/>
    </source>
</evidence>
<evidence type="ECO:0000256" key="13">
    <source>
        <dbReference type="ARBA" id="ARBA00061261"/>
    </source>
</evidence>
<evidence type="ECO:0000259" key="18">
    <source>
        <dbReference type="Pfam" id="PF03167"/>
    </source>
</evidence>
<evidence type="ECO:0000256" key="4">
    <source>
        <dbReference type="ARBA" id="ARBA00022801"/>
    </source>
</evidence>
<reference evidence="19" key="1">
    <citation type="submission" date="2021-06" db="EMBL/GenBank/DDBJ databases">
        <authorList>
            <person name="Kallberg Y."/>
            <person name="Tangrot J."/>
            <person name="Rosling A."/>
        </authorList>
    </citation>
    <scope>NUCLEOTIDE SEQUENCE</scope>
    <source>
        <strain evidence="19">MA453B</strain>
    </source>
</reference>
<protein>
    <recommendedName>
        <fullName evidence="16">G/T mismatch-specific thymine DNA glycosylase</fullName>
        <ecNumber evidence="15">3.2.2.29</ecNumber>
    </recommendedName>
    <alternativeName>
        <fullName evidence="17">Thymine-DNA glycosylase</fullName>
    </alternativeName>
</protein>
<dbReference type="GO" id="GO:0040029">
    <property type="term" value="P:epigenetic regulation of gene expression"/>
    <property type="evidence" value="ECO:0007669"/>
    <property type="project" value="UniProtKB-ARBA"/>
</dbReference>
<dbReference type="PANTHER" id="PTHR12159:SF9">
    <property type="entry name" value="G_T MISMATCH-SPECIFIC THYMINE DNA GLYCOSYLASE"/>
    <property type="match status" value="1"/>
</dbReference>
<evidence type="ECO:0000256" key="10">
    <source>
        <dbReference type="ARBA" id="ARBA00023204"/>
    </source>
</evidence>
<dbReference type="FunFam" id="3.40.470.10:FF:000002">
    <property type="entry name" value="G/T mismatch-specific thymine DNA glycosylase"/>
    <property type="match status" value="1"/>
</dbReference>
<evidence type="ECO:0000256" key="9">
    <source>
        <dbReference type="ARBA" id="ARBA00023163"/>
    </source>
</evidence>
<keyword evidence="5" id="KW-0832">Ubl conjugation</keyword>
<comment type="catalytic activity">
    <reaction evidence="12">
        <text>Hydrolyzes mismatched double-stranded DNA and polynucleotides, releasing free thymine.</text>
        <dbReference type="EC" id="3.2.2.29"/>
    </reaction>
</comment>
<dbReference type="SUPFAM" id="SSF52141">
    <property type="entry name" value="Uracil-DNA glycosylase-like"/>
    <property type="match status" value="1"/>
</dbReference>
<dbReference type="GO" id="GO:0032183">
    <property type="term" value="F:SUMO binding"/>
    <property type="evidence" value="ECO:0007669"/>
    <property type="project" value="UniProtKB-ARBA"/>
</dbReference>
<evidence type="ECO:0000256" key="5">
    <source>
        <dbReference type="ARBA" id="ARBA00022843"/>
    </source>
</evidence>
<evidence type="ECO:0000256" key="2">
    <source>
        <dbReference type="ARBA" id="ARBA00022499"/>
    </source>
</evidence>
<keyword evidence="3" id="KW-0227">DNA damage</keyword>
<dbReference type="InterPro" id="IPR005122">
    <property type="entry name" value="Uracil-DNA_glycosylase-like"/>
</dbReference>
<comment type="subunit">
    <text evidence="14">Homodimer. Interacts with AICDA and GADD45A.</text>
</comment>
<organism evidence="19 20">
    <name type="scientific">Dentiscutata erythropus</name>
    <dbReference type="NCBI Taxonomy" id="1348616"/>
    <lineage>
        <taxon>Eukaryota</taxon>
        <taxon>Fungi</taxon>
        <taxon>Fungi incertae sedis</taxon>
        <taxon>Mucoromycota</taxon>
        <taxon>Glomeromycotina</taxon>
        <taxon>Glomeromycetes</taxon>
        <taxon>Diversisporales</taxon>
        <taxon>Gigasporaceae</taxon>
        <taxon>Dentiscutata</taxon>
    </lineage>
</organism>
<dbReference type="PANTHER" id="PTHR12159">
    <property type="entry name" value="G/T AND G/U MISMATCH-SPECIFIC DNA GLYCOSYLASE"/>
    <property type="match status" value="1"/>
</dbReference>
<keyword evidence="20" id="KW-1185">Reference proteome</keyword>
<comment type="subcellular location">
    <subcellularLocation>
        <location evidence="1">Nucleus</location>
    </subcellularLocation>
</comment>
<keyword evidence="4" id="KW-0378">Hydrolase</keyword>
<dbReference type="EC" id="3.2.2.29" evidence="15"/>
<keyword evidence="7" id="KW-0805">Transcription regulation</keyword>